<feature type="region of interest" description="Disordered" evidence="1">
    <location>
        <begin position="161"/>
        <end position="180"/>
    </location>
</feature>
<keyword evidence="2" id="KW-0812">Transmembrane</keyword>
<protein>
    <submittedName>
        <fullName evidence="3">Uncharacterized protein</fullName>
    </submittedName>
</protein>
<reference evidence="3" key="1">
    <citation type="submission" date="2020-04" db="EMBL/GenBank/DDBJ databases">
        <authorList>
            <person name="Alioto T."/>
            <person name="Alioto T."/>
            <person name="Gomez Garrido J."/>
        </authorList>
    </citation>
    <scope>NUCLEOTIDE SEQUENCE</scope>
    <source>
        <strain evidence="3">A484AB</strain>
    </source>
</reference>
<keyword evidence="2" id="KW-0472">Membrane</keyword>
<dbReference type="OrthoDB" id="10461112at2759"/>
<name>A0A6S7IQX2_PARCT</name>
<proteinExistence type="predicted"/>
<accession>A0A6S7IQX2</accession>
<dbReference type="EMBL" id="CACRXK020010809">
    <property type="protein sequence ID" value="CAB4020157.1"/>
    <property type="molecule type" value="Genomic_DNA"/>
</dbReference>
<evidence type="ECO:0000256" key="2">
    <source>
        <dbReference type="SAM" id="Phobius"/>
    </source>
</evidence>
<dbReference type="Proteomes" id="UP001152795">
    <property type="component" value="Unassembled WGS sequence"/>
</dbReference>
<dbReference type="AlphaFoldDB" id="A0A6S7IQX2"/>
<evidence type="ECO:0000313" key="4">
    <source>
        <dbReference type="Proteomes" id="UP001152795"/>
    </source>
</evidence>
<keyword evidence="2" id="KW-1133">Transmembrane helix</keyword>
<comment type="caution">
    <text evidence="3">The sequence shown here is derived from an EMBL/GenBank/DDBJ whole genome shotgun (WGS) entry which is preliminary data.</text>
</comment>
<keyword evidence="4" id="KW-1185">Reference proteome</keyword>
<gene>
    <name evidence="3" type="ORF">PACLA_8A039549</name>
</gene>
<organism evidence="3 4">
    <name type="scientific">Paramuricea clavata</name>
    <name type="common">Red gorgonian</name>
    <name type="synonym">Violescent sea-whip</name>
    <dbReference type="NCBI Taxonomy" id="317549"/>
    <lineage>
        <taxon>Eukaryota</taxon>
        <taxon>Metazoa</taxon>
        <taxon>Cnidaria</taxon>
        <taxon>Anthozoa</taxon>
        <taxon>Octocorallia</taxon>
        <taxon>Malacalcyonacea</taxon>
        <taxon>Plexauridae</taxon>
        <taxon>Paramuricea</taxon>
    </lineage>
</organism>
<feature type="transmembrane region" description="Helical" evidence="2">
    <location>
        <begin position="12"/>
        <end position="33"/>
    </location>
</feature>
<feature type="compositionally biased region" description="Low complexity" evidence="1">
    <location>
        <begin position="167"/>
        <end position="180"/>
    </location>
</feature>
<sequence>MEPCPAHTDSLTVGVTAAAFVIVVALVCFIFILRRRRKKDSSYYARLHILLQHSRGHQQLEGNITSQEVASLSQETGTSVQYENLTADGDPVPGLSRGVVLYRDYMNTRPARNSWYDRLQLIRPLAMEWLRNAWGNVDNFGRHVYDVMQRVRHVPSPYDKLGSITQGDSSGSGMETSGSTYGTMERPAAIILPSGSENASTTENV</sequence>
<evidence type="ECO:0000313" key="3">
    <source>
        <dbReference type="EMBL" id="CAB4020157.1"/>
    </source>
</evidence>
<evidence type="ECO:0000256" key="1">
    <source>
        <dbReference type="SAM" id="MobiDB-lite"/>
    </source>
</evidence>